<dbReference type="CDD" id="cd06579">
    <property type="entry name" value="TM_PBP1_transp_AraH_like"/>
    <property type="match status" value="1"/>
</dbReference>
<feature type="transmembrane region" description="Helical" evidence="9">
    <location>
        <begin position="12"/>
        <end position="30"/>
    </location>
</feature>
<dbReference type="PANTHER" id="PTHR32196">
    <property type="entry name" value="ABC TRANSPORTER PERMEASE PROTEIN YPHD-RELATED-RELATED"/>
    <property type="match status" value="1"/>
</dbReference>
<feature type="transmembrane region" description="Helical" evidence="9">
    <location>
        <begin position="121"/>
        <end position="138"/>
    </location>
</feature>
<keyword evidence="5 9" id="KW-0812">Transmembrane</keyword>
<evidence type="ECO:0000256" key="7">
    <source>
        <dbReference type="ARBA" id="ARBA00023136"/>
    </source>
</evidence>
<feature type="transmembrane region" description="Helical" evidence="9">
    <location>
        <begin position="91"/>
        <end position="114"/>
    </location>
</feature>
<keyword evidence="6 9" id="KW-1133">Transmembrane helix</keyword>
<dbReference type="RefSeq" id="WP_268043697.1">
    <property type="nucleotide sequence ID" value="NZ_CP104064.1"/>
</dbReference>
<evidence type="ECO:0000256" key="9">
    <source>
        <dbReference type="SAM" id="Phobius"/>
    </source>
</evidence>
<keyword evidence="7 9" id="KW-0472">Membrane</keyword>
<organism evidence="10 12">
    <name type="scientific">Alicyclobacillus dauci</name>
    <dbReference type="NCBI Taxonomy" id="1475485"/>
    <lineage>
        <taxon>Bacteria</taxon>
        <taxon>Bacillati</taxon>
        <taxon>Bacillota</taxon>
        <taxon>Bacilli</taxon>
        <taxon>Bacillales</taxon>
        <taxon>Alicyclobacillaceae</taxon>
        <taxon>Alicyclobacillus</taxon>
    </lineage>
</organism>
<dbReference type="EMBL" id="CP104065">
    <property type="protein sequence ID" value="WAH39369.1"/>
    <property type="molecule type" value="Genomic_DNA"/>
</dbReference>
<keyword evidence="3" id="KW-1003">Cell membrane</keyword>
<keyword evidence="4" id="KW-0997">Cell inner membrane</keyword>
<dbReference type="Proteomes" id="UP001164803">
    <property type="component" value="Plasmid unnamed1"/>
</dbReference>
<evidence type="ECO:0000256" key="6">
    <source>
        <dbReference type="ARBA" id="ARBA00022989"/>
    </source>
</evidence>
<feature type="transmembrane region" description="Helical" evidence="9">
    <location>
        <begin position="268"/>
        <end position="287"/>
    </location>
</feature>
<evidence type="ECO:0000256" key="4">
    <source>
        <dbReference type="ARBA" id="ARBA00022519"/>
    </source>
</evidence>
<keyword evidence="2" id="KW-0813">Transport</keyword>
<gene>
    <name evidence="10" type="ORF">NZD86_19380</name>
    <name evidence="11" type="ORF">NZD86_23685</name>
</gene>
<evidence type="ECO:0000256" key="8">
    <source>
        <dbReference type="ARBA" id="ARBA00039381"/>
    </source>
</evidence>
<feature type="transmembrane region" description="Helical" evidence="9">
    <location>
        <begin position="213"/>
        <end position="235"/>
    </location>
</feature>
<geneLocation type="plasmid" evidence="11 12">
    <name>unnamed1</name>
</geneLocation>
<feature type="transmembrane region" description="Helical" evidence="9">
    <location>
        <begin position="158"/>
        <end position="179"/>
    </location>
</feature>
<name>A0ABY6Z320_9BACL</name>
<sequence>MFGSSWMQARRSIPAYILLAVLVLVTSIFSSSFRSGQNFADITTQLAPLAFVAIGQTIVILQAGIDLSIGSVVSLSTVLMALYSGNNVTAMIIAVVLVCAVGILVGLLNGVGIVYFRVPPLIMTLGTEVIVKGVALYLMPSPGGAVNSGFAGALTSDFGNITVMLILTILLYALFTFVFQKTKFGRYTYAVGGDKGDVSSARKAGIPVNRTQILGYVVCSLMGALGGLLLAANIYSGDPVIGDTFSLDSITAVIVGGTSLFGGVGTAIGSFAGVVLISIIGNILNMWNVPSFYQYIVKGVILVTALLLYQLRARRGRS</sequence>
<accession>A0ABY6Z320</accession>
<protein>
    <recommendedName>
        <fullName evidence="8">Autoinducer 2 import system permease protein LsrD</fullName>
    </recommendedName>
</protein>
<dbReference type="InterPro" id="IPR001851">
    <property type="entry name" value="ABC_transp_permease"/>
</dbReference>
<feature type="transmembrane region" description="Helical" evidence="9">
    <location>
        <begin position="42"/>
        <end position="60"/>
    </location>
</feature>
<dbReference type="EMBL" id="CP104064">
    <property type="protein sequence ID" value="WAH36365.1"/>
    <property type="molecule type" value="Genomic_DNA"/>
</dbReference>
<keyword evidence="11" id="KW-0614">Plasmid</keyword>
<feature type="transmembrane region" description="Helical" evidence="9">
    <location>
        <begin position="293"/>
        <end position="311"/>
    </location>
</feature>
<evidence type="ECO:0000256" key="5">
    <source>
        <dbReference type="ARBA" id="ARBA00022692"/>
    </source>
</evidence>
<evidence type="ECO:0000313" key="10">
    <source>
        <dbReference type="EMBL" id="WAH36365.1"/>
    </source>
</evidence>
<evidence type="ECO:0000256" key="3">
    <source>
        <dbReference type="ARBA" id="ARBA00022475"/>
    </source>
</evidence>
<dbReference type="Pfam" id="PF02653">
    <property type="entry name" value="BPD_transp_2"/>
    <property type="match status" value="1"/>
</dbReference>
<dbReference type="Proteomes" id="UP001164803">
    <property type="component" value="Chromosome"/>
</dbReference>
<evidence type="ECO:0000256" key="2">
    <source>
        <dbReference type="ARBA" id="ARBA00022448"/>
    </source>
</evidence>
<evidence type="ECO:0000313" key="12">
    <source>
        <dbReference type="Proteomes" id="UP001164803"/>
    </source>
</evidence>
<keyword evidence="12" id="KW-1185">Reference proteome</keyword>
<comment type="subcellular location">
    <subcellularLocation>
        <location evidence="1">Cell membrane</location>
        <topology evidence="1">Multi-pass membrane protein</topology>
    </subcellularLocation>
</comment>
<reference evidence="10" key="1">
    <citation type="submission" date="2022-08" db="EMBL/GenBank/DDBJ databases">
        <title>Alicyclobacillus dauci DSM2870, complete genome.</title>
        <authorList>
            <person name="Wang Q."/>
            <person name="Cai R."/>
            <person name="Wang Z."/>
        </authorList>
    </citation>
    <scope>NUCLEOTIDE SEQUENCE</scope>
    <source>
        <strain evidence="10">DSM 28700</strain>
        <plasmid evidence="11">unnamed1</plasmid>
    </source>
</reference>
<evidence type="ECO:0000256" key="1">
    <source>
        <dbReference type="ARBA" id="ARBA00004651"/>
    </source>
</evidence>
<proteinExistence type="predicted"/>
<dbReference type="PANTHER" id="PTHR32196:SF71">
    <property type="entry name" value="AUTOINDUCER 2 IMPORT SYSTEM PERMEASE PROTEIN LSRD"/>
    <property type="match status" value="1"/>
</dbReference>
<evidence type="ECO:0000313" key="11">
    <source>
        <dbReference type="EMBL" id="WAH39369.1"/>
    </source>
</evidence>